<evidence type="ECO:0000313" key="2">
    <source>
        <dbReference type="EMBL" id="CAE7763064.1"/>
    </source>
</evidence>
<dbReference type="OrthoDB" id="416437at2759"/>
<protein>
    <submittedName>
        <fullName evidence="2">Uncharacterized protein</fullName>
    </submittedName>
</protein>
<dbReference type="InterPro" id="IPR027417">
    <property type="entry name" value="P-loop_NTPase"/>
</dbReference>
<sequence length="1404" mass="156158">VPGAWIPPEEARSSHCADGKAVVKEDTPVDEVALAEEEETIAAAVARLMEAQGSLSDAPNWEIRAMNDDFILREMHAARRERTASTADERTDFASGVDRHFAHDLHAAVMHDCPETASNWLSTAASMADLDVQHILQEAADKADAADEVRGRPRILAAPASLLDAADVDVQPAARGPRKRKAVAPRKPWPSELCPGRAGRACLFSLRPDAFGQPASLQKGDKTCMWCDPERLNQTLQVPQRRKHVTRALRIWTDADAAAVLARAWEVMPVEHHARLHAALQRPSRAQGAIAARKAAAAATQSWEGLLDRRVNLGLPVAENAEAVYRAKTADDGRRIRSKFGALMQAREAGEADWRSPTAERFERWSGGPRKNTLRRCPHCRAGIGYPTVSVDMIPAELQNLSLDVLWALRPLEPDVGLPVFAKHGYRVHTDMIRFRRRPQTVTAQIQALADVRERAAAAAAHRHLMASTDSSYAVFVQMHERFLRRNRASLTGEADDPLLRLPRRALEEEGLECAVWPHLYPRTAMCETYIRKADSRRRERQGRRAAQPAAGVSSASEDEQFMDADDDPEGAAIAEPAPSEDEAEAAAPLDFARPGRNSAKAAYLAKVLGPVLGYGADYELFQFVYDLWLWSVLGAKKNTVDAPLRLAMAGYSFSPEYWQTRHAALIDVVKQLGLPSLFITIAPYEWSFPFHSWVEDEMKKLLCCKLRLPVAETLHIAHVLAQAAQGPADGSGRKTVLNFFGRLEYQDGKRRRYVNGQEAASQFYHGRGTVHLHLLVWLQHLEAVKLEESLAATVPVDNPVMSSLVEGSQRSWTGSGWPLEPGASRYNPSAGVLRLHHTESDFCRYNADGVPERVRGYVKDVLSSLCCHVDVQMADGRGMLLRYVSSYVPKFSDSFTTEWLADACSDYAVARRVLTDYHPLEPEMALQLAMQWFPQCFAGSTLQRFRVPVPWEGDLPERVQRYMVSTWRAVDMSVVDYLRRTNKSGEIHQAFRKRYQQMVAEELAGEAPLESLETWANGASLRGDVALLELVPHHLYYQTLALLLRPDHWTSEEAIRAELELEAFREHHVRNILAMLFANQGLIRCYLSGELDKNEDVPDDGEGRQAEGLRRRQQRETAWKGEAAQSDDPADMAEAASPFLVAADARSTFAILGGKTTAVHAAIRRVAQAGGRILLTAPTGRLAASLREKFAELEVDTVHGAFLVHKPVQEALEVLWPYDLIIVEEVGQLSKAIFERIMEQWEAAERVPTVVFVGDFYQLPGVDPTSPLDSSLWHSVLVKKRELHAMLRCKCPKLRKTLELLRVGKPTRQQLRQIMAGHKAPSRRTAGYVMNAEPSQDDVAHVLAETPHTLFLTVSRRACAQLNEAAVTALFSEDVPLAVVPGDPESNVANYASGKMPRASKDV</sequence>
<dbReference type="Pfam" id="PF13604">
    <property type="entry name" value="AAA_30"/>
    <property type="match status" value="1"/>
</dbReference>
<gene>
    <name evidence="2" type="ORF">SNEC2469_LOCUS22214</name>
</gene>
<reference evidence="2" key="1">
    <citation type="submission" date="2021-02" db="EMBL/GenBank/DDBJ databases">
        <authorList>
            <person name="Dougan E. K."/>
            <person name="Rhodes N."/>
            <person name="Thang M."/>
            <person name="Chan C."/>
        </authorList>
    </citation>
    <scope>NUCLEOTIDE SEQUENCE</scope>
</reference>
<dbReference type="EMBL" id="CAJNJA010040093">
    <property type="protein sequence ID" value="CAE7763064.1"/>
    <property type="molecule type" value="Genomic_DNA"/>
</dbReference>
<dbReference type="Gene3D" id="3.40.50.300">
    <property type="entry name" value="P-loop containing nucleotide triphosphate hydrolases"/>
    <property type="match status" value="1"/>
</dbReference>
<feature type="compositionally biased region" description="Basic and acidic residues" evidence="1">
    <location>
        <begin position="1095"/>
        <end position="1120"/>
    </location>
</feature>
<evidence type="ECO:0000313" key="3">
    <source>
        <dbReference type="Proteomes" id="UP000601435"/>
    </source>
</evidence>
<dbReference type="Proteomes" id="UP000601435">
    <property type="component" value="Unassembled WGS sequence"/>
</dbReference>
<dbReference type="SUPFAM" id="SSF52540">
    <property type="entry name" value="P-loop containing nucleoside triphosphate hydrolases"/>
    <property type="match status" value="1"/>
</dbReference>
<comment type="caution">
    <text evidence="2">The sequence shown here is derived from an EMBL/GenBank/DDBJ whole genome shotgun (WGS) entry which is preliminary data.</text>
</comment>
<feature type="non-terminal residue" evidence="2">
    <location>
        <position position="1404"/>
    </location>
</feature>
<name>A0A812Y777_9DINO</name>
<evidence type="ECO:0000256" key="1">
    <source>
        <dbReference type="SAM" id="MobiDB-lite"/>
    </source>
</evidence>
<organism evidence="2 3">
    <name type="scientific">Symbiodinium necroappetens</name>
    <dbReference type="NCBI Taxonomy" id="1628268"/>
    <lineage>
        <taxon>Eukaryota</taxon>
        <taxon>Sar</taxon>
        <taxon>Alveolata</taxon>
        <taxon>Dinophyceae</taxon>
        <taxon>Suessiales</taxon>
        <taxon>Symbiodiniaceae</taxon>
        <taxon>Symbiodinium</taxon>
    </lineage>
</organism>
<keyword evidence="3" id="KW-1185">Reference proteome</keyword>
<feature type="region of interest" description="Disordered" evidence="1">
    <location>
        <begin position="537"/>
        <end position="586"/>
    </location>
</feature>
<feature type="region of interest" description="Disordered" evidence="1">
    <location>
        <begin position="1095"/>
        <end position="1131"/>
    </location>
</feature>
<proteinExistence type="predicted"/>
<accession>A0A812Y777</accession>
<feature type="compositionally biased region" description="Acidic residues" evidence="1">
    <location>
        <begin position="557"/>
        <end position="570"/>
    </location>
</feature>